<evidence type="ECO:0000256" key="3">
    <source>
        <dbReference type="ARBA" id="ARBA00023295"/>
    </source>
</evidence>
<feature type="domain" description="PLL-like beta propeller" evidence="5">
    <location>
        <begin position="361"/>
        <end position="691"/>
    </location>
</feature>
<comment type="caution">
    <text evidence="6">The sequence shown here is derived from an EMBL/GenBank/DDBJ whole genome shotgun (WGS) entry which is preliminary data.</text>
</comment>
<keyword evidence="2 6" id="KW-0378">Hydrolase</keyword>
<evidence type="ECO:0000259" key="5">
    <source>
        <dbReference type="Pfam" id="PF26607"/>
    </source>
</evidence>
<evidence type="ECO:0000256" key="2">
    <source>
        <dbReference type="ARBA" id="ARBA00022801"/>
    </source>
</evidence>
<sequence>MPPISRRSLLRGAAGVGALPLLGVGPAAATASVPVPPPRRIGAGPFRYVYDPSTPTGPRYLNDHTLIKAHGRWHLFGIVGNSAPRGESPDSAAEISFAHASAPSPHGPWTSHPDALTVDPSYFGEEHLWAPHVIEADGRFWMFYAAGGAGGTGRAAGTGGAGDRGVAAVNLATSTDLFTWTREPSGPLFRGLAARDPMVLRVGGEWVMYYTELSETGVGDGSGGGGGGGRGNHAVSYRRSTDLRHWGEPAVAFTDTSTEETVSVTESPYVVERDGWYYLFIGPCNGYEGTDVLASRDPFRFELAGYAGHVPGHAVEVIRDGESWYASAAGWFRNGLYVAPLSWQDTPPPWQSPDNLVAGLDVDGRLTVFALDAGDRAMLRRVQLDPYKDSWSPWETFGGPAGAVPTLGRTPDGRLEVFSLAPGGARLHHRVQRPDGGWHDWEEFGGPAGSAPAVARDASGRLEVFALAPGGSSLARRRQRSAGSLAWDPWEPGFGGAAGAPPVVASNADGRLEVFALAPGGAAVDHRWQEAPGGPWTGSWHRFGTAAGAAPRVVGDGSGRLTVTAIGPSGVGTFVRRQAVPSGGWEAWQPLFGWSAAAPALAVNADGRLEAFSLTPGGARLGHRRQVAPGGDTHPGGEFSEPGIRLAATPTAVLDATGRLHVFAVTAAGRIRRRVQAVPSGGWQPWTAFGDRTVAPLVSGSPAL</sequence>
<feature type="chain" id="PRO_5046356992" evidence="4">
    <location>
        <begin position="30"/>
        <end position="704"/>
    </location>
</feature>
<dbReference type="Gene3D" id="2.115.10.20">
    <property type="entry name" value="Glycosyl hydrolase domain, family 43"/>
    <property type="match status" value="2"/>
</dbReference>
<dbReference type="InterPro" id="IPR058502">
    <property type="entry name" value="PLL-like_beta-prop"/>
</dbReference>
<evidence type="ECO:0000313" key="7">
    <source>
        <dbReference type="Proteomes" id="UP001456562"/>
    </source>
</evidence>
<comment type="similarity">
    <text evidence="1">Belongs to the glycosyl hydrolase 43 family.</text>
</comment>
<evidence type="ECO:0000256" key="1">
    <source>
        <dbReference type="ARBA" id="ARBA00009865"/>
    </source>
</evidence>
<dbReference type="RefSeq" id="WP_350240712.1">
    <property type="nucleotide sequence ID" value="NZ_JBEJUE010000040.1"/>
</dbReference>
<keyword evidence="4" id="KW-0732">Signal</keyword>
<gene>
    <name evidence="6" type="ORF">ABR748_31190</name>
</gene>
<dbReference type="Gene3D" id="2.120.10.70">
    <property type="entry name" value="Fucose-specific lectin"/>
    <property type="match status" value="1"/>
</dbReference>
<dbReference type="SUPFAM" id="SSF75005">
    <property type="entry name" value="Arabinanase/levansucrase/invertase"/>
    <property type="match status" value="1"/>
</dbReference>
<dbReference type="InterPro" id="IPR023296">
    <property type="entry name" value="Glyco_hydro_beta-prop_sf"/>
</dbReference>
<dbReference type="InterPro" id="IPR006311">
    <property type="entry name" value="TAT_signal"/>
</dbReference>
<dbReference type="InterPro" id="IPR006710">
    <property type="entry name" value="Glyco_hydro_43"/>
</dbReference>
<dbReference type="CDD" id="cd22954">
    <property type="entry name" value="PLL_lectin"/>
    <property type="match status" value="1"/>
</dbReference>
<evidence type="ECO:0000256" key="4">
    <source>
        <dbReference type="SAM" id="SignalP"/>
    </source>
</evidence>
<protein>
    <submittedName>
        <fullName evidence="6">Glycosyl hydrolase family 32</fullName>
    </submittedName>
</protein>
<evidence type="ECO:0000313" key="6">
    <source>
        <dbReference type="EMBL" id="MER0428644.1"/>
    </source>
</evidence>
<reference evidence="6 7" key="1">
    <citation type="submission" date="2024-01" db="EMBL/GenBank/DDBJ databases">
        <title>Metagenomic exploration of the rhizosphere soil microbial community and their significance in facilitating the development of wild simulated ginseng.</title>
        <authorList>
            <person name="Huang J."/>
        </authorList>
    </citation>
    <scope>NUCLEOTIDE SEQUENCE [LARGE SCALE GENOMIC DNA]</scope>
    <source>
        <strain evidence="6 7">WY141</strain>
    </source>
</reference>
<proteinExistence type="inferred from homology"/>
<accession>A0ABV1QBV1</accession>
<dbReference type="Pfam" id="PF26607">
    <property type="entry name" value="DUF8189"/>
    <property type="match status" value="1"/>
</dbReference>
<dbReference type="SUPFAM" id="SSF89372">
    <property type="entry name" value="Fucose-specific lectin"/>
    <property type="match status" value="2"/>
</dbReference>
<dbReference type="GO" id="GO:0016787">
    <property type="term" value="F:hydrolase activity"/>
    <property type="evidence" value="ECO:0007669"/>
    <property type="project" value="UniProtKB-KW"/>
</dbReference>
<dbReference type="PROSITE" id="PS51318">
    <property type="entry name" value="TAT"/>
    <property type="match status" value="1"/>
</dbReference>
<feature type="signal peptide" evidence="4">
    <location>
        <begin position="1"/>
        <end position="29"/>
    </location>
</feature>
<name>A0ABV1QBV1_STRMI</name>
<organism evidence="6 7">
    <name type="scientific">Streptomyces microflavus</name>
    <name type="common">Streptomyces lipmanii</name>
    <dbReference type="NCBI Taxonomy" id="1919"/>
    <lineage>
        <taxon>Bacteria</taxon>
        <taxon>Bacillati</taxon>
        <taxon>Actinomycetota</taxon>
        <taxon>Actinomycetes</taxon>
        <taxon>Kitasatosporales</taxon>
        <taxon>Streptomycetaceae</taxon>
        <taxon>Streptomyces</taxon>
    </lineage>
</organism>
<dbReference type="Pfam" id="PF04616">
    <property type="entry name" value="Glyco_hydro_43"/>
    <property type="match status" value="1"/>
</dbReference>
<keyword evidence="7" id="KW-1185">Reference proteome</keyword>
<dbReference type="EMBL" id="JBEJUE010000040">
    <property type="protein sequence ID" value="MER0428644.1"/>
    <property type="molecule type" value="Genomic_DNA"/>
</dbReference>
<dbReference type="Proteomes" id="UP001456562">
    <property type="component" value="Unassembled WGS sequence"/>
</dbReference>
<keyword evidence="3" id="KW-0326">Glycosidase</keyword>